<sequence>MQGAKLYEAHLDTSNLERSIIFYESLGFTVAYKIEVRRAAFFFLGENKENMLGIWETKDTPIKRNHIAFSVPPEELKRIIPFLKENGIEARESFGLSSKEPIVHPWMPAASVYFYDPDGHSLEYISVLQGDSRPNLKPMHLSEWEKI</sequence>
<evidence type="ECO:0000313" key="3">
    <source>
        <dbReference type="Proteomes" id="UP000247150"/>
    </source>
</evidence>
<dbReference type="RefSeq" id="WP_110062781.1">
    <property type="nucleotide sequence ID" value="NZ_QGTW01000001.1"/>
</dbReference>
<comment type="caution">
    <text evidence="2">The sequence shown here is derived from an EMBL/GenBank/DDBJ whole genome shotgun (WGS) entry which is preliminary data.</text>
</comment>
<evidence type="ECO:0000313" key="2">
    <source>
        <dbReference type="EMBL" id="PWW31782.1"/>
    </source>
</evidence>
<dbReference type="SUPFAM" id="SSF54593">
    <property type="entry name" value="Glyoxalase/Bleomycin resistance protein/Dihydroxybiphenyl dioxygenase"/>
    <property type="match status" value="1"/>
</dbReference>
<dbReference type="CDD" id="cd06587">
    <property type="entry name" value="VOC"/>
    <property type="match status" value="1"/>
</dbReference>
<proteinExistence type="predicted"/>
<accession>A0A2V3A450</accession>
<reference evidence="2 3" key="1">
    <citation type="submission" date="2018-05" db="EMBL/GenBank/DDBJ databases">
        <title>Freshwater and sediment microbial communities from various areas in North America, analyzing microbe dynamics in response to fracking.</title>
        <authorList>
            <person name="Lamendella R."/>
        </authorList>
    </citation>
    <scope>NUCLEOTIDE SEQUENCE [LARGE SCALE GENOMIC DNA]</scope>
    <source>
        <strain evidence="2 3">15_TX</strain>
    </source>
</reference>
<dbReference type="Gene3D" id="3.10.180.10">
    <property type="entry name" value="2,3-Dihydroxybiphenyl 1,2-Dioxygenase, domain 1"/>
    <property type="match status" value="1"/>
</dbReference>
<organism evidence="2 3">
    <name type="scientific">Cytobacillus oceanisediminis</name>
    <dbReference type="NCBI Taxonomy" id="665099"/>
    <lineage>
        <taxon>Bacteria</taxon>
        <taxon>Bacillati</taxon>
        <taxon>Bacillota</taxon>
        <taxon>Bacilli</taxon>
        <taxon>Bacillales</taxon>
        <taxon>Bacillaceae</taxon>
        <taxon>Cytobacillus</taxon>
    </lineage>
</organism>
<dbReference type="EMBL" id="QGTW01000001">
    <property type="protein sequence ID" value="PWW31782.1"/>
    <property type="molecule type" value="Genomic_DNA"/>
</dbReference>
<dbReference type="PROSITE" id="PS51819">
    <property type="entry name" value="VOC"/>
    <property type="match status" value="1"/>
</dbReference>
<keyword evidence="2" id="KW-0456">Lyase</keyword>
<dbReference type="AlphaFoldDB" id="A0A2V3A450"/>
<dbReference type="Proteomes" id="UP000247150">
    <property type="component" value="Unassembled WGS sequence"/>
</dbReference>
<dbReference type="InterPro" id="IPR037523">
    <property type="entry name" value="VOC_core"/>
</dbReference>
<protein>
    <submittedName>
        <fullName evidence="2">Lactoylglutathione lyase</fullName>
    </submittedName>
</protein>
<dbReference type="OrthoDB" id="375220at2"/>
<name>A0A2V3A450_9BACI</name>
<evidence type="ECO:0000259" key="1">
    <source>
        <dbReference type="PROSITE" id="PS51819"/>
    </source>
</evidence>
<dbReference type="InterPro" id="IPR029068">
    <property type="entry name" value="Glyas_Bleomycin-R_OHBP_Dase"/>
</dbReference>
<dbReference type="GO" id="GO:0016829">
    <property type="term" value="F:lyase activity"/>
    <property type="evidence" value="ECO:0007669"/>
    <property type="project" value="UniProtKB-KW"/>
</dbReference>
<dbReference type="Pfam" id="PF00903">
    <property type="entry name" value="Glyoxalase"/>
    <property type="match status" value="1"/>
</dbReference>
<feature type="domain" description="VOC" evidence="1">
    <location>
        <begin position="5"/>
        <end position="127"/>
    </location>
</feature>
<gene>
    <name evidence="2" type="ORF">DFO73_10135</name>
</gene>
<dbReference type="InterPro" id="IPR004360">
    <property type="entry name" value="Glyas_Fos-R_dOase_dom"/>
</dbReference>